<dbReference type="InterPro" id="IPR012337">
    <property type="entry name" value="RNaseH-like_sf"/>
</dbReference>
<reference evidence="3" key="1">
    <citation type="journal article" date="2019" name="Nat. Commun.">
        <title>The genome of broomcorn millet.</title>
        <authorList>
            <person name="Zou C."/>
            <person name="Miki D."/>
            <person name="Li D."/>
            <person name="Tang Q."/>
            <person name="Xiao L."/>
            <person name="Rajput S."/>
            <person name="Deng P."/>
            <person name="Jia W."/>
            <person name="Huang R."/>
            <person name="Zhang M."/>
            <person name="Sun Y."/>
            <person name="Hu J."/>
            <person name="Fu X."/>
            <person name="Schnable P.S."/>
            <person name="Li F."/>
            <person name="Zhang H."/>
            <person name="Feng B."/>
            <person name="Zhu X."/>
            <person name="Liu R."/>
            <person name="Schnable J.C."/>
            <person name="Zhu J.-K."/>
            <person name="Zhang H."/>
        </authorList>
    </citation>
    <scope>NUCLEOTIDE SEQUENCE [LARGE SCALE GENOMIC DNA]</scope>
</reference>
<sequence length="91" mass="9410">MSSSGSNLGKGKLPCTESSKRKQSCAGSKVLGKTAWEPPPTGWIKINVDGVFVSQTGEAGIGVIARDSERCQDAAEAEAQACAEGLRLATQ</sequence>
<dbReference type="Proteomes" id="UP000275267">
    <property type="component" value="Unassembled WGS sequence"/>
</dbReference>
<dbReference type="EMBL" id="PQIB02000013">
    <property type="protein sequence ID" value="RLM75306.1"/>
    <property type="molecule type" value="Genomic_DNA"/>
</dbReference>
<dbReference type="InterPro" id="IPR052929">
    <property type="entry name" value="RNase_H-like_EbsB-rel"/>
</dbReference>
<evidence type="ECO:0000313" key="3">
    <source>
        <dbReference type="Proteomes" id="UP000275267"/>
    </source>
</evidence>
<proteinExistence type="predicted"/>
<keyword evidence="3" id="KW-1185">Reference proteome</keyword>
<comment type="caution">
    <text evidence="2">The sequence shown here is derived from an EMBL/GenBank/DDBJ whole genome shotgun (WGS) entry which is preliminary data.</text>
</comment>
<name>A0A3L6QCJ6_PANMI</name>
<dbReference type="AlphaFoldDB" id="A0A3L6QCJ6"/>
<organism evidence="2 3">
    <name type="scientific">Panicum miliaceum</name>
    <name type="common">Proso millet</name>
    <name type="synonym">Broomcorn millet</name>
    <dbReference type="NCBI Taxonomy" id="4540"/>
    <lineage>
        <taxon>Eukaryota</taxon>
        <taxon>Viridiplantae</taxon>
        <taxon>Streptophyta</taxon>
        <taxon>Embryophyta</taxon>
        <taxon>Tracheophyta</taxon>
        <taxon>Spermatophyta</taxon>
        <taxon>Magnoliopsida</taxon>
        <taxon>Liliopsida</taxon>
        <taxon>Poales</taxon>
        <taxon>Poaceae</taxon>
        <taxon>PACMAD clade</taxon>
        <taxon>Panicoideae</taxon>
        <taxon>Panicodae</taxon>
        <taxon>Paniceae</taxon>
        <taxon>Panicinae</taxon>
        <taxon>Panicum</taxon>
        <taxon>Panicum sect. Panicum</taxon>
    </lineage>
</organism>
<gene>
    <name evidence="2" type="ORF">C2845_PM15G03980</name>
</gene>
<evidence type="ECO:0000313" key="2">
    <source>
        <dbReference type="EMBL" id="RLM75306.1"/>
    </source>
</evidence>
<evidence type="ECO:0008006" key="4">
    <source>
        <dbReference type="Google" id="ProtNLM"/>
    </source>
</evidence>
<dbReference type="OrthoDB" id="1305444at2759"/>
<accession>A0A3L6QCJ6</accession>
<dbReference type="PANTHER" id="PTHR47074">
    <property type="entry name" value="BNAC02G40300D PROTEIN"/>
    <property type="match status" value="1"/>
</dbReference>
<protein>
    <recommendedName>
        <fullName evidence="4">RNase H type-1 domain-containing protein</fullName>
    </recommendedName>
</protein>
<dbReference type="PANTHER" id="PTHR47074:SF73">
    <property type="entry name" value="OS04G0448401 PROTEIN"/>
    <property type="match status" value="1"/>
</dbReference>
<evidence type="ECO:0000256" key="1">
    <source>
        <dbReference type="SAM" id="MobiDB-lite"/>
    </source>
</evidence>
<feature type="compositionally biased region" description="Low complexity" evidence="1">
    <location>
        <begin position="1"/>
        <end position="13"/>
    </location>
</feature>
<dbReference type="SUPFAM" id="SSF53098">
    <property type="entry name" value="Ribonuclease H-like"/>
    <property type="match status" value="1"/>
</dbReference>
<feature type="region of interest" description="Disordered" evidence="1">
    <location>
        <begin position="1"/>
        <end position="39"/>
    </location>
</feature>